<dbReference type="EMBL" id="JAMZMK010012222">
    <property type="protein sequence ID" value="KAI7724448.1"/>
    <property type="molecule type" value="Genomic_DNA"/>
</dbReference>
<reference evidence="1" key="1">
    <citation type="submission" date="2022-06" db="EMBL/GenBank/DDBJ databases">
        <title>Uncovering the hologenomic basis of an extraordinary plant invasion.</title>
        <authorList>
            <person name="Bieker V.C."/>
            <person name="Martin M.D."/>
            <person name="Gilbert T."/>
            <person name="Hodgins K."/>
            <person name="Battlay P."/>
            <person name="Petersen B."/>
            <person name="Wilson J."/>
        </authorList>
    </citation>
    <scope>NUCLEOTIDE SEQUENCE</scope>
    <source>
        <strain evidence="1">AA19_3_7</strain>
        <tissue evidence="1">Leaf</tissue>
    </source>
</reference>
<dbReference type="AlphaFoldDB" id="A0AAD5BLF2"/>
<proteinExistence type="predicted"/>
<dbReference type="Proteomes" id="UP001206925">
    <property type="component" value="Unassembled WGS sequence"/>
</dbReference>
<sequence>MVPFFFKHDDLYLLEAVYLTVDCVKEDIYFSFVVSSSSLREGNFYYLSVAPQKVGLNKIQWQHASRERPIKIDRGILFISMEYLKNMNLLYPSLLRKLCAQVQKAIGEKRCNTFLLKCIQVQISKHAGWGMMIGHSGYPSVQSSKVNPVIVKFEDDVYLSTNEPHGSIEASLNYPCPKCQSLTVHDSSCFIL</sequence>
<evidence type="ECO:0000313" key="2">
    <source>
        <dbReference type="Proteomes" id="UP001206925"/>
    </source>
</evidence>
<accession>A0AAD5BLF2</accession>
<comment type="caution">
    <text evidence="1">The sequence shown here is derived from an EMBL/GenBank/DDBJ whole genome shotgun (WGS) entry which is preliminary data.</text>
</comment>
<protein>
    <submittedName>
        <fullName evidence="1">Uncharacterized protein</fullName>
    </submittedName>
</protein>
<name>A0AAD5BLF2_AMBAR</name>
<evidence type="ECO:0000313" key="1">
    <source>
        <dbReference type="EMBL" id="KAI7724448.1"/>
    </source>
</evidence>
<keyword evidence="2" id="KW-1185">Reference proteome</keyword>
<gene>
    <name evidence="1" type="ORF">M8C21_017291</name>
</gene>
<organism evidence="1 2">
    <name type="scientific">Ambrosia artemisiifolia</name>
    <name type="common">Common ragweed</name>
    <dbReference type="NCBI Taxonomy" id="4212"/>
    <lineage>
        <taxon>Eukaryota</taxon>
        <taxon>Viridiplantae</taxon>
        <taxon>Streptophyta</taxon>
        <taxon>Embryophyta</taxon>
        <taxon>Tracheophyta</taxon>
        <taxon>Spermatophyta</taxon>
        <taxon>Magnoliopsida</taxon>
        <taxon>eudicotyledons</taxon>
        <taxon>Gunneridae</taxon>
        <taxon>Pentapetalae</taxon>
        <taxon>asterids</taxon>
        <taxon>campanulids</taxon>
        <taxon>Asterales</taxon>
        <taxon>Asteraceae</taxon>
        <taxon>Asteroideae</taxon>
        <taxon>Heliantheae alliance</taxon>
        <taxon>Heliantheae</taxon>
        <taxon>Ambrosia</taxon>
    </lineage>
</organism>